<evidence type="ECO:0000313" key="2">
    <source>
        <dbReference type="Proteomes" id="UP000824120"/>
    </source>
</evidence>
<organism evidence="1 2">
    <name type="scientific">Solanum commersonii</name>
    <name type="common">Commerson's wild potato</name>
    <name type="synonym">Commerson's nightshade</name>
    <dbReference type="NCBI Taxonomy" id="4109"/>
    <lineage>
        <taxon>Eukaryota</taxon>
        <taxon>Viridiplantae</taxon>
        <taxon>Streptophyta</taxon>
        <taxon>Embryophyta</taxon>
        <taxon>Tracheophyta</taxon>
        <taxon>Spermatophyta</taxon>
        <taxon>Magnoliopsida</taxon>
        <taxon>eudicotyledons</taxon>
        <taxon>Gunneridae</taxon>
        <taxon>Pentapetalae</taxon>
        <taxon>asterids</taxon>
        <taxon>lamiids</taxon>
        <taxon>Solanales</taxon>
        <taxon>Solanaceae</taxon>
        <taxon>Solanoideae</taxon>
        <taxon>Solaneae</taxon>
        <taxon>Solanum</taxon>
    </lineage>
</organism>
<proteinExistence type="predicted"/>
<sequence>MGQLAHSADHQAARLKASITGMIQTARADSMTPLIATIDALVAMTAVCEHGQGITEKVKTLKVVIAALINDVDQLKSTDMSIIFGM</sequence>
<feature type="non-terminal residue" evidence="1">
    <location>
        <position position="86"/>
    </location>
</feature>
<keyword evidence="2" id="KW-1185">Reference proteome</keyword>
<name>A0A9J5VYB5_SOLCO</name>
<dbReference type="EMBL" id="JACXVP010000235">
    <property type="protein sequence ID" value="KAG5568122.1"/>
    <property type="molecule type" value="Genomic_DNA"/>
</dbReference>
<reference evidence="1" key="1">
    <citation type="submission" date="2020-09" db="EMBL/GenBank/DDBJ databases">
        <title>De no assembly of potato wild relative species, Solanum commersonii.</title>
        <authorList>
            <person name="Cho K."/>
        </authorList>
    </citation>
    <scope>NUCLEOTIDE SEQUENCE</scope>
    <source>
        <strain evidence="1">LZ3.2</strain>
        <tissue evidence="1">Leaf</tissue>
    </source>
</reference>
<protein>
    <submittedName>
        <fullName evidence="1">Uncharacterized protein</fullName>
    </submittedName>
</protein>
<accession>A0A9J5VYB5</accession>
<evidence type="ECO:0000313" key="1">
    <source>
        <dbReference type="EMBL" id="KAG5568122.1"/>
    </source>
</evidence>
<dbReference type="AlphaFoldDB" id="A0A9J5VYB5"/>
<comment type="caution">
    <text evidence="1">The sequence shown here is derived from an EMBL/GenBank/DDBJ whole genome shotgun (WGS) entry which is preliminary data.</text>
</comment>
<gene>
    <name evidence="1" type="ORF">H5410_064863</name>
</gene>
<dbReference type="Proteomes" id="UP000824120">
    <property type="component" value="Unassembled WGS sequence"/>
</dbReference>